<dbReference type="InterPro" id="IPR003817">
    <property type="entry name" value="PS_Dcarbxylase"/>
</dbReference>
<dbReference type="PANTHER" id="PTHR35809">
    <property type="entry name" value="ARCHAETIDYLSERINE DECARBOXYLASE PROENZYME-RELATED"/>
    <property type="match status" value="1"/>
</dbReference>
<keyword evidence="6" id="KW-0865">Zymogen</keyword>
<dbReference type="PANTHER" id="PTHR35809:SF1">
    <property type="entry name" value="ARCHAETIDYLSERINE DECARBOXYLASE PROENZYME-RELATED"/>
    <property type="match status" value="1"/>
</dbReference>
<dbReference type="NCBIfam" id="NF003678">
    <property type="entry name" value="PRK05305.1-2"/>
    <property type="match status" value="1"/>
</dbReference>
<organism evidence="12 13">
    <name type="scientific">Aporhodopirellula rubra</name>
    <dbReference type="NCBI Taxonomy" id="980271"/>
    <lineage>
        <taxon>Bacteria</taxon>
        <taxon>Pseudomonadati</taxon>
        <taxon>Planctomycetota</taxon>
        <taxon>Planctomycetia</taxon>
        <taxon>Pirellulales</taxon>
        <taxon>Pirellulaceae</taxon>
        <taxon>Aporhodopirellula</taxon>
    </lineage>
</organism>
<dbReference type="RefSeq" id="WP_246419302.1">
    <property type="nucleotide sequence ID" value="NZ_JACHXU010000005.1"/>
</dbReference>
<evidence type="ECO:0000256" key="5">
    <source>
        <dbReference type="ARBA" id="ARBA00023136"/>
    </source>
</evidence>
<dbReference type="EC" id="4.1.1.65" evidence="12"/>
<evidence type="ECO:0000256" key="7">
    <source>
        <dbReference type="ARBA" id="ARBA00023209"/>
    </source>
</evidence>
<name>A0A7W5DWT3_9BACT</name>
<evidence type="ECO:0000256" key="11">
    <source>
        <dbReference type="SAM" id="MobiDB-lite"/>
    </source>
</evidence>
<evidence type="ECO:0000313" key="12">
    <source>
        <dbReference type="EMBL" id="MBB3205994.1"/>
    </source>
</evidence>
<evidence type="ECO:0000256" key="6">
    <source>
        <dbReference type="ARBA" id="ARBA00023145"/>
    </source>
</evidence>
<keyword evidence="2" id="KW-0444">Lipid biosynthesis</keyword>
<proteinExistence type="predicted"/>
<keyword evidence="4" id="KW-0443">Lipid metabolism</keyword>
<evidence type="ECO:0000256" key="9">
    <source>
        <dbReference type="ARBA" id="ARBA00023264"/>
    </source>
</evidence>
<evidence type="ECO:0000313" key="13">
    <source>
        <dbReference type="Proteomes" id="UP000536179"/>
    </source>
</evidence>
<dbReference type="InterPro" id="IPR033175">
    <property type="entry name" value="PSD-A"/>
</dbReference>
<keyword evidence="13" id="KW-1185">Reference proteome</keyword>
<accession>A0A7W5DWT3</accession>
<evidence type="ECO:0000256" key="1">
    <source>
        <dbReference type="ARBA" id="ARBA00022475"/>
    </source>
</evidence>
<keyword evidence="9" id="KW-1208">Phospholipid metabolism</keyword>
<keyword evidence="10" id="KW-0670">Pyruvate</keyword>
<reference evidence="12 13" key="1">
    <citation type="submission" date="2020-08" db="EMBL/GenBank/DDBJ databases">
        <title>Genomic Encyclopedia of Type Strains, Phase III (KMG-III): the genomes of soil and plant-associated and newly described type strains.</title>
        <authorList>
            <person name="Whitman W."/>
        </authorList>
    </citation>
    <scope>NUCLEOTIDE SEQUENCE [LARGE SCALE GENOMIC DNA]</scope>
    <source>
        <strain evidence="12 13">CECT 8075</strain>
    </source>
</reference>
<dbReference type="Pfam" id="PF02666">
    <property type="entry name" value="PS_Dcarbxylase"/>
    <property type="match status" value="1"/>
</dbReference>
<keyword evidence="1" id="KW-1003">Cell membrane</keyword>
<keyword evidence="5" id="KW-0472">Membrane</keyword>
<keyword evidence="3" id="KW-0210">Decarboxylase</keyword>
<dbReference type="AlphaFoldDB" id="A0A7W5DWT3"/>
<evidence type="ECO:0000256" key="2">
    <source>
        <dbReference type="ARBA" id="ARBA00022516"/>
    </source>
</evidence>
<keyword evidence="8 12" id="KW-0456">Lyase</keyword>
<comment type="caution">
    <text evidence="12">The sequence shown here is derived from an EMBL/GenBank/DDBJ whole genome shotgun (WGS) entry which is preliminary data.</text>
</comment>
<dbReference type="GO" id="GO:0008654">
    <property type="term" value="P:phospholipid biosynthetic process"/>
    <property type="evidence" value="ECO:0007669"/>
    <property type="project" value="UniProtKB-KW"/>
</dbReference>
<sequence>MSTPTESIMPPRSNRPRTDAVPAMDPAVKSIQPGGGVVMAMELAWGRARRAYLRKFRPGYVSRMADRRQGERGDLTFDPVDSRDMKYYRNQGSYWWADADDPFLWRDALPFVRVGLAELLVLGGAALLISVVMALFWWPLFLPPFMLFILVVWFFRSPRRAVPSGTGTVVSPADGKLVEIVEIDDPVIGPAIRFGIFLSIFNVHANRVSLPGRVVSVRYRPGKFLNALRPESARENEKLDIELESGDLDGRVIRIRQITGQFARRIVCWARVDDVFARGEMYGMIKLGSRTELVIPRDDALSIVAKIGEKIFAGSTVMARYQSDVSIESDA</sequence>
<evidence type="ECO:0000256" key="8">
    <source>
        <dbReference type="ARBA" id="ARBA00023239"/>
    </source>
</evidence>
<dbReference type="GO" id="GO:0004609">
    <property type="term" value="F:phosphatidylserine decarboxylase activity"/>
    <property type="evidence" value="ECO:0007669"/>
    <property type="project" value="UniProtKB-EC"/>
</dbReference>
<gene>
    <name evidence="12" type="ORF">FHS27_001802</name>
</gene>
<evidence type="ECO:0000256" key="10">
    <source>
        <dbReference type="ARBA" id="ARBA00023317"/>
    </source>
</evidence>
<protein>
    <submittedName>
        <fullName evidence="12">Phosphatidylserine decarboxylase</fullName>
        <ecNumber evidence="12">4.1.1.65</ecNumber>
    </submittedName>
</protein>
<dbReference type="Proteomes" id="UP000536179">
    <property type="component" value="Unassembled WGS sequence"/>
</dbReference>
<evidence type="ECO:0000256" key="4">
    <source>
        <dbReference type="ARBA" id="ARBA00023098"/>
    </source>
</evidence>
<keyword evidence="7" id="KW-0594">Phospholipid biosynthesis</keyword>
<dbReference type="EMBL" id="JACHXU010000005">
    <property type="protein sequence ID" value="MBB3205994.1"/>
    <property type="molecule type" value="Genomic_DNA"/>
</dbReference>
<feature type="region of interest" description="Disordered" evidence="11">
    <location>
        <begin position="1"/>
        <end position="21"/>
    </location>
</feature>
<evidence type="ECO:0000256" key="3">
    <source>
        <dbReference type="ARBA" id="ARBA00022793"/>
    </source>
</evidence>